<reference evidence="2" key="1">
    <citation type="submission" date="2010-10" db="EMBL/GenBank/DDBJ databases">
        <title>Genetic variation of Rice ragged stunt virus isolated in Vietnam.</title>
        <authorList>
            <person name="Hoang H.T.T."/>
            <person name="Lam N.D."/>
            <person name="Nguyen C.N."/>
            <person name="Chu H.H."/>
        </authorList>
    </citation>
    <scope>NUCLEOTIDE SEQUENCE</scope>
    <source>
        <strain evidence="2">Longan</strain>
    </source>
</reference>
<evidence type="ECO:0000313" key="2">
    <source>
        <dbReference type="EMBL" id="CBX26678.1"/>
    </source>
</evidence>
<gene>
    <name evidence="2" type="primary">p4b</name>
</gene>
<feature type="region of interest" description="Disordered" evidence="1">
    <location>
        <begin position="293"/>
        <end position="326"/>
    </location>
</feature>
<name>E5AXX2_RRSV</name>
<sequence>MPSVRASDPKQQLYPIVELEQLSQEDVRNIAKTHRSPTLLRTQTKFCVGRRGELSYDTTPAPLQYSEPGDSILRGSDKQDGNDSSLSILSRLWCYGVSRRKAQASEIDSELVARGISKVLEDSHAKLDGFGSHQLYDSQTYNDYYSRSAGNQISERGEGGERSNLFIAVHKPRHPQSYQPVSDPSVLAGYESVRERRDVFRFGGGTNFEQGGSTENRGNYSEIPELTLFNYEQGTHSGHATERDGYKFWSGMSICETIYTATRDEIEEYELSRGIHSVPDIIELRQRLRRRSHRNYDANHSTGGEEENSGSRSRIAELSQPTIHRR</sequence>
<proteinExistence type="predicted"/>
<organismHost>
    <name type="scientific">Oryza nivara</name>
    <name type="common">Indian wild rice</name>
    <name type="synonym">Oryza sativa f. spontanea</name>
    <dbReference type="NCBI Taxonomy" id="4536"/>
</organismHost>
<feature type="region of interest" description="Disordered" evidence="1">
    <location>
        <begin position="58"/>
        <end position="82"/>
    </location>
</feature>
<organism evidence="2">
    <name type="scientific">Rice ragged stunt virus</name>
    <name type="common">RRSV</name>
    <dbReference type="NCBI Taxonomy" id="42475"/>
    <lineage>
        <taxon>Viruses</taxon>
        <taxon>Riboviria</taxon>
        <taxon>Orthornavirae</taxon>
        <taxon>Duplornaviricota</taxon>
        <taxon>Resentoviricetes</taxon>
        <taxon>Reovirales</taxon>
        <taxon>Spinareoviridae</taxon>
        <taxon>Oryzavirus</taxon>
        <taxon>Oryzavirus oryzae</taxon>
    </lineage>
</organism>
<evidence type="ECO:0000256" key="1">
    <source>
        <dbReference type="SAM" id="MobiDB-lite"/>
    </source>
</evidence>
<organismHost>
    <name type="scientific">Oryza latifolia</name>
    <dbReference type="NCBI Taxonomy" id="4534"/>
</organismHost>
<dbReference type="EMBL" id="FR696613">
    <property type="protein sequence ID" value="CBX26678.1"/>
    <property type="molecule type" value="Genomic_RNA"/>
</dbReference>
<protein>
    <submittedName>
        <fullName evidence="2">Uncharacterized protein p4b</fullName>
    </submittedName>
</protein>
<accession>E5AXX2</accession>
<organismHost>
    <name type="scientific">Oryza rufipogon</name>
    <name type="common">Brownbeard rice</name>
    <name type="synonym">Asian wild rice</name>
    <dbReference type="NCBI Taxonomy" id="4529"/>
</organismHost>